<dbReference type="OrthoDB" id="3473874at2"/>
<feature type="domain" description="UspA" evidence="3">
    <location>
        <begin position="39"/>
        <end position="188"/>
    </location>
</feature>
<evidence type="ECO:0000259" key="3">
    <source>
        <dbReference type="Pfam" id="PF00582"/>
    </source>
</evidence>
<gene>
    <name evidence="4" type="ORF">GOOTI_022_00060</name>
</gene>
<dbReference type="PANTHER" id="PTHR46268">
    <property type="entry name" value="STRESS RESPONSE PROTEIN NHAX"/>
    <property type="match status" value="1"/>
</dbReference>
<evidence type="ECO:0000256" key="1">
    <source>
        <dbReference type="ARBA" id="ARBA00008791"/>
    </source>
</evidence>
<evidence type="ECO:0000313" key="5">
    <source>
        <dbReference type="Proteomes" id="UP000005038"/>
    </source>
</evidence>
<comment type="caution">
    <text evidence="4">The sequence shown here is derived from an EMBL/GenBank/DDBJ whole genome shotgun (WGS) entry which is preliminary data.</text>
</comment>
<dbReference type="RefSeq" id="WP_007236910.1">
    <property type="nucleotide sequence ID" value="NZ_BAFB01000022.1"/>
</dbReference>
<dbReference type="PANTHER" id="PTHR46268:SF6">
    <property type="entry name" value="UNIVERSAL STRESS PROTEIN UP12"/>
    <property type="match status" value="1"/>
</dbReference>
<dbReference type="CDD" id="cd00293">
    <property type="entry name" value="USP-like"/>
    <property type="match status" value="1"/>
</dbReference>
<protein>
    <submittedName>
        <fullName evidence="4">Usp family protein</fullName>
    </submittedName>
</protein>
<dbReference type="EMBL" id="BAFB01000022">
    <property type="protein sequence ID" value="GAB32646.1"/>
    <property type="molecule type" value="Genomic_DNA"/>
</dbReference>
<sequence>MYHFPMAAGSSPSPTGPDGPGGAEQRGSDRHRRSTHGQTLMIAYDGSPNADRAIRYAARFLRARVAHVVTAWEPGAMSAPRVSSLAAGMQPYLDTRAEIEVDAALEREATETNDRGVALATECGLEATGTLVEADSTIWSALIAAADSLDVDLLVTGTRGDTGFKALLRSSVAERVLKHCSRPVFIVPAKCEAEPRPQITI</sequence>
<organism evidence="4 5">
    <name type="scientific">Gordonia otitidis (strain DSM 44809 / CCUG 52243 / JCM 12355 / NBRC 100426 / IFM 10032)</name>
    <dbReference type="NCBI Taxonomy" id="1108044"/>
    <lineage>
        <taxon>Bacteria</taxon>
        <taxon>Bacillati</taxon>
        <taxon>Actinomycetota</taxon>
        <taxon>Actinomycetes</taxon>
        <taxon>Mycobacteriales</taxon>
        <taxon>Gordoniaceae</taxon>
        <taxon>Gordonia</taxon>
    </lineage>
</organism>
<dbReference type="Proteomes" id="UP000005038">
    <property type="component" value="Unassembled WGS sequence"/>
</dbReference>
<feature type="compositionally biased region" description="Low complexity" evidence="2">
    <location>
        <begin position="1"/>
        <end position="13"/>
    </location>
</feature>
<evidence type="ECO:0000256" key="2">
    <source>
        <dbReference type="SAM" id="MobiDB-lite"/>
    </source>
</evidence>
<dbReference type="Pfam" id="PF00582">
    <property type="entry name" value="Usp"/>
    <property type="match status" value="1"/>
</dbReference>
<reference evidence="4" key="1">
    <citation type="submission" date="2012-02" db="EMBL/GenBank/DDBJ databases">
        <title>Whole genome shotgun sequence of Gordonia otitidis NBRC 100426.</title>
        <authorList>
            <person name="Yoshida I."/>
            <person name="Hosoyama A."/>
            <person name="Tsuchikane K."/>
            <person name="Katsumata H."/>
            <person name="Yamazaki S."/>
            <person name="Fujita N."/>
        </authorList>
    </citation>
    <scope>NUCLEOTIDE SEQUENCE [LARGE SCALE GENOMIC DNA]</scope>
    <source>
        <strain evidence="4">NBRC 100426</strain>
    </source>
</reference>
<dbReference type="AlphaFoldDB" id="H5TGN8"/>
<dbReference type="PRINTS" id="PR01438">
    <property type="entry name" value="UNVRSLSTRESS"/>
</dbReference>
<dbReference type="InterPro" id="IPR014729">
    <property type="entry name" value="Rossmann-like_a/b/a_fold"/>
</dbReference>
<dbReference type="InterPro" id="IPR006015">
    <property type="entry name" value="Universal_stress_UspA"/>
</dbReference>
<dbReference type="SUPFAM" id="SSF52402">
    <property type="entry name" value="Adenine nucleotide alpha hydrolases-like"/>
    <property type="match status" value="1"/>
</dbReference>
<keyword evidence="5" id="KW-1185">Reference proteome</keyword>
<evidence type="ECO:0000313" key="4">
    <source>
        <dbReference type="EMBL" id="GAB32646.1"/>
    </source>
</evidence>
<accession>H5TGN8</accession>
<proteinExistence type="inferred from homology"/>
<dbReference type="InterPro" id="IPR006016">
    <property type="entry name" value="UspA"/>
</dbReference>
<feature type="region of interest" description="Disordered" evidence="2">
    <location>
        <begin position="1"/>
        <end position="35"/>
    </location>
</feature>
<dbReference type="Gene3D" id="3.40.50.620">
    <property type="entry name" value="HUPs"/>
    <property type="match status" value="1"/>
</dbReference>
<name>H5TGN8_GORO1</name>
<dbReference type="STRING" id="1108044.GOOTI_022_00060"/>
<comment type="similarity">
    <text evidence="1">Belongs to the universal stress protein A family.</text>
</comment>